<feature type="region of interest" description="Disordered" evidence="6">
    <location>
        <begin position="534"/>
        <end position="564"/>
    </location>
</feature>
<keyword evidence="8" id="KW-1185">Reference proteome</keyword>
<dbReference type="Proteomes" id="UP001465668">
    <property type="component" value="Unassembled WGS sequence"/>
</dbReference>
<evidence type="ECO:0000256" key="4">
    <source>
        <dbReference type="ARBA" id="ARBA00022801"/>
    </source>
</evidence>
<evidence type="ECO:0000256" key="2">
    <source>
        <dbReference type="ARBA" id="ARBA00022670"/>
    </source>
</evidence>
<keyword evidence="7" id="KW-0121">Carboxypeptidase</keyword>
<organism evidence="7 8">
    <name type="scientific">Seiridium cardinale</name>
    <dbReference type="NCBI Taxonomy" id="138064"/>
    <lineage>
        <taxon>Eukaryota</taxon>
        <taxon>Fungi</taxon>
        <taxon>Dikarya</taxon>
        <taxon>Ascomycota</taxon>
        <taxon>Pezizomycotina</taxon>
        <taxon>Sordariomycetes</taxon>
        <taxon>Xylariomycetidae</taxon>
        <taxon>Amphisphaeriales</taxon>
        <taxon>Sporocadaceae</taxon>
        <taxon>Seiridium</taxon>
    </lineage>
</organism>
<protein>
    <submittedName>
        <fullName evidence="7">Extracellular serine carboxypeptidase</fullName>
    </submittedName>
</protein>
<dbReference type="Pfam" id="PF05577">
    <property type="entry name" value="Peptidase_S28"/>
    <property type="match status" value="1"/>
</dbReference>
<dbReference type="SUPFAM" id="SSF53474">
    <property type="entry name" value="alpha/beta-Hydrolases"/>
    <property type="match status" value="1"/>
</dbReference>
<sequence length="589" mass="64786">MRNVALFPLFLGAISFYGVFGLFPKRPSIERLTLEEHEVRRLMDRSDSLTGNGTFEQPIDHNDASLGTFQQSYWYNTTFWKGPGSPIVLMTPGESAAAPYAAYLTDRAITGMYAQAMGGAVVMIEHRFWGNSTPYDTQTTKNLQYLTLDQAVADFVNFAQNVKLPFDTSGATNAPKAPWVWVGGSYAGALAAWIEKLSPGVFWAYHSSSGPVEAIYDFWSYFSPIQSGMPQNCSRDYSAIVDHVDDVFTNGSPQDKASLKAMFAVVDLDHDDDAASAITSPIFYWQEISFTSNYSQFYQMCDAIEGAGSELNGTFSGDGVGLSKALPNFAAWFKSEYLPDYCDSYGYSDWAGPMNVQCWNTYDTSMQVYDDLTANNAVDRTWIWMTCNEPFFYWQTGAPPDQPSLLTRLANAEYYQRQCANWFPPQGSSSFASSEGKTEVQVNSHTGGWSNTHTTRLLFSNGEFDPWRSASVSSTFRPGGPLNSTADVPVILINGSRHCTDLSKKNAINPAIAAAQDAEISQISDWVAEFYAQNKTDSNGNGGNSGNSGNDNGNATTVPSSQGLGWRNDQDMHLAFLGLALVVLSTFFD</sequence>
<comment type="caution">
    <text evidence="7">The sequence shown here is derived from an EMBL/GenBank/DDBJ whole genome shotgun (WGS) entry which is preliminary data.</text>
</comment>
<evidence type="ECO:0000256" key="1">
    <source>
        <dbReference type="ARBA" id="ARBA00011079"/>
    </source>
</evidence>
<dbReference type="GO" id="GO:0004180">
    <property type="term" value="F:carboxypeptidase activity"/>
    <property type="evidence" value="ECO:0007669"/>
    <property type="project" value="UniProtKB-KW"/>
</dbReference>
<name>A0ABR2Y8V3_9PEZI</name>
<dbReference type="PANTHER" id="PTHR11010">
    <property type="entry name" value="PROTEASE S28 PRO-X CARBOXYPEPTIDASE-RELATED"/>
    <property type="match status" value="1"/>
</dbReference>
<evidence type="ECO:0000256" key="5">
    <source>
        <dbReference type="ARBA" id="ARBA00023180"/>
    </source>
</evidence>
<comment type="similarity">
    <text evidence="1">Belongs to the peptidase S28 family.</text>
</comment>
<accession>A0ABR2Y8V3</accession>
<evidence type="ECO:0000313" key="8">
    <source>
        <dbReference type="Proteomes" id="UP001465668"/>
    </source>
</evidence>
<evidence type="ECO:0000256" key="6">
    <source>
        <dbReference type="SAM" id="MobiDB-lite"/>
    </source>
</evidence>
<keyword evidence="4" id="KW-0378">Hydrolase</keyword>
<dbReference type="PANTHER" id="PTHR11010:SF23">
    <property type="entry name" value="SERINE PEPTIDASE"/>
    <property type="match status" value="1"/>
</dbReference>
<keyword evidence="2" id="KW-0645">Protease</keyword>
<dbReference type="InterPro" id="IPR029058">
    <property type="entry name" value="AB_hydrolase_fold"/>
</dbReference>
<gene>
    <name evidence="7" type="ORF">SCAR479_01279</name>
</gene>
<dbReference type="Gene3D" id="3.40.50.1820">
    <property type="entry name" value="alpha/beta hydrolase"/>
    <property type="match status" value="2"/>
</dbReference>
<keyword evidence="5" id="KW-0325">Glycoprotein</keyword>
<reference evidence="7 8" key="1">
    <citation type="submission" date="2024-02" db="EMBL/GenBank/DDBJ databases">
        <title>First draft genome assembly of two strains of Seiridium cardinale.</title>
        <authorList>
            <person name="Emiliani G."/>
            <person name="Scali E."/>
        </authorList>
    </citation>
    <scope>NUCLEOTIDE SEQUENCE [LARGE SCALE GENOMIC DNA]</scope>
    <source>
        <strain evidence="7 8">BM-138-000479</strain>
    </source>
</reference>
<dbReference type="InterPro" id="IPR008758">
    <property type="entry name" value="Peptidase_S28"/>
</dbReference>
<keyword evidence="3" id="KW-0732">Signal</keyword>
<proteinExistence type="inferred from homology"/>
<evidence type="ECO:0000256" key="3">
    <source>
        <dbReference type="ARBA" id="ARBA00022729"/>
    </source>
</evidence>
<dbReference type="EMBL" id="JARVKM010000002">
    <property type="protein sequence ID" value="KAK9782936.1"/>
    <property type="molecule type" value="Genomic_DNA"/>
</dbReference>
<evidence type="ECO:0000313" key="7">
    <source>
        <dbReference type="EMBL" id="KAK9782936.1"/>
    </source>
</evidence>